<comment type="caution">
    <text evidence="2">The sequence shown here is derived from an EMBL/GenBank/DDBJ whole genome shotgun (WGS) entry which is preliminary data.</text>
</comment>
<reference evidence="2 3" key="1">
    <citation type="submission" date="2018-12" db="EMBL/GenBank/DDBJ databases">
        <title>bacterium Hansschlegelia zhihuaiae S113.</title>
        <authorList>
            <person name="He J."/>
        </authorList>
    </citation>
    <scope>NUCLEOTIDE SEQUENCE [LARGE SCALE GENOMIC DNA]</scope>
    <source>
        <strain evidence="2 3">S 113</strain>
    </source>
</reference>
<feature type="chain" id="PRO_5020954982" evidence="1">
    <location>
        <begin position="28"/>
        <end position="228"/>
    </location>
</feature>
<dbReference type="InterPro" id="IPR028978">
    <property type="entry name" value="Chorismate_lyase_/UTRA_dom_sf"/>
</dbReference>
<protein>
    <submittedName>
        <fullName evidence="2">Uncharacterized protein</fullName>
    </submittedName>
</protein>
<evidence type="ECO:0000256" key="1">
    <source>
        <dbReference type="SAM" id="SignalP"/>
    </source>
</evidence>
<accession>A0A4Q0M5A0</accession>
<gene>
    <name evidence="2" type="ORF">EK403_20920</name>
</gene>
<dbReference type="OrthoDB" id="7862147at2"/>
<dbReference type="AlphaFoldDB" id="A0A4Q0M5A0"/>
<organism evidence="2 3">
    <name type="scientific">Hansschlegelia zhihuaiae</name>
    <dbReference type="NCBI Taxonomy" id="405005"/>
    <lineage>
        <taxon>Bacteria</taxon>
        <taxon>Pseudomonadati</taxon>
        <taxon>Pseudomonadota</taxon>
        <taxon>Alphaproteobacteria</taxon>
        <taxon>Hyphomicrobiales</taxon>
        <taxon>Methylopilaceae</taxon>
        <taxon>Hansschlegelia</taxon>
    </lineage>
</organism>
<dbReference type="Gene3D" id="3.40.1410.10">
    <property type="entry name" value="Chorismate lyase-like"/>
    <property type="match status" value="1"/>
</dbReference>
<keyword evidence="1" id="KW-0732">Signal</keyword>
<dbReference type="EMBL" id="RYFI01000030">
    <property type="protein sequence ID" value="RXF67836.1"/>
    <property type="molecule type" value="Genomic_DNA"/>
</dbReference>
<evidence type="ECO:0000313" key="2">
    <source>
        <dbReference type="EMBL" id="RXF67836.1"/>
    </source>
</evidence>
<name>A0A4Q0M5A0_9HYPH</name>
<sequence length="228" mass="24875">MMRRSLRQVCAALLWAALVATSGGAVAQDAPWRGDYVGRLEAFALLQSLNASLLGASSATLTLDRWCADHNIASPAKIVAERVRGEDKAPTEEQRRLLGVGPDETVEHRHVRLRCGARVLSEADNWYVPARLTPDMNRALETTDIAFGRAVQALRFQRRTLSAKLLWSPLPEDWAKAASAPAPADPLRPPAHVIEHHAVLVTPDGTPFSEVVETYTGEVLAFPEPPGH</sequence>
<evidence type="ECO:0000313" key="3">
    <source>
        <dbReference type="Proteomes" id="UP000289708"/>
    </source>
</evidence>
<dbReference type="Proteomes" id="UP000289708">
    <property type="component" value="Unassembled WGS sequence"/>
</dbReference>
<dbReference type="SUPFAM" id="SSF64288">
    <property type="entry name" value="Chorismate lyase-like"/>
    <property type="match status" value="1"/>
</dbReference>
<feature type="signal peptide" evidence="1">
    <location>
        <begin position="1"/>
        <end position="27"/>
    </location>
</feature>
<keyword evidence="3" id="KW-1185">Reference proteome</keyword>
<proteinExistence type="predicted"/>